<feature type="compositionally biased region" description="Low complexity" evidence="14">
    <location>
        <begin position="537"/>
        <end position="549"/>
    </location>
</feature>
<evidence type="ECO:0000256" key="13">
    <source>
        <dbReference type="RuleBase" id="RU362091"/>
    </source>
</evidence>
<feature type="compositionally biased region" description="Low complexity" evidence="14">
    <location>
        <begin position="644"/>
        <end position="655"/>
    </location>
</feature>
<dbReference type="AlphaFoldDB" id="A0AAQ4D942"/>
<dbReference type="PROSITE" id="PS50283">
    <property type="entry name" value="NA_SOLUT_SYMP_3"/>
    <property type="match status" value="1"/>
</dbReference>
<accession>A0AAQ4D942</accession>
<keyword evidence="12" id="KW-0739">Sodium transport</keyword>
<comment type="subcellular location">
    <subcellularLocation>
        <location evidence="1">Membrane</location>
        <topology evidence="1">Multi-pass membrane protein</topology>
    </subcellularLocation>
</comment>
<evidence type="ECO:0000256" key="11">
    <source>
        <dbReference type="ARBA" id="ARBA00023180"/>
    </source>
</evidence>
<dbReference type="GO" id="GO:0005307">
    <property type="term" value="F:choline:sodium symporter activity"/>
    <property type="evidence" value="ECO:0007669"/>
    <property type="project" value="TreeGrafter"/>
</dbReference>
<dbReference type="InterPro" id="IPR001734">
    <property type="entry name" value="Na/solute_symporter"/>
</dbReference>
<dbReference type="PANTHER" id="PTHR45897">
    <property type="entry name" value="HIGH-AFFINITY CHOLINE TRANSPORTER 1"/>
    <property type="match status" value="1"/>
</dbReference>
<feature type="transmembrane region" description="Helical" evidence="15">
    <location>
        <begin position="119"/>
        <end position="137"/>
    </location>
</feature>
<dbReference type="InterPro" id="IPR038377">
    <property type="entry name" value="Na/Glc_symporter_sf"/>
</dbReference>
<gene>
    <name evidence="16" type="ORF">V5799_003387</name>
</gene>
<sequence length="675" mass="72400">MKPVHVNEVFLTIDATGKVIGRTPSNGILCRRCLSADFTAAGYPGPYDLEASQRRLVMPYAVRYLTPSLVSIFGQLAITAAVMSSVDSSMLSSSSLITRNVYQRLLKPAWELRGYIQKWTCLSAFLLSLLNFPTQFFKSGLRLTTVLQASQEEVCRVLRGAIWGIGLLAMIMALNVQSVFALWTLSSDLVYVLLFPQFVVLFFLRDWSNTYGAVFGFFVGFVVRALCGEPEMGIPVLLRLPQYDNKRGQQFPFRTMCMLISMCTHIGVSVLAAYAFRSGLLEPNKDVWGCFWEISGASPGIMPAVDSPLLVSGGTIAAGSSGNAREQREPSRSDVVIGQQRSNLAAPSLEPSGKGVVPSAPTTPTTPVSELEAEPTSEKSKRSIAGGEGPRAKKAPMALDANPKEAQDPMKTPADQADDKLRTDKPINRRQSVVSKSSGGSKTRRPSVFGTELSTSTDMPRSRRQSVVSKSSGGSNTRRASVFNAELSTGMPRSRRQSVVSKSSGGSKTKQTGMTAAEPKNGGSGKAEPKSDKPKSTRLSVSSKSSGSDPKTKQTGVADTESKGSGTRSKQLPAVPDTESLAGVPRTEGTAASADPEFAKSNRQVNKRPSAAEPDTKSGVRDDQLRDGPDADPKIRAVSTKYVAQQADAAKAPAKSKGHKSDAAGNKDRKTRKKE</sequence>
<feature type="transmembrane region" description="Helical" evidence="15">
    <location>
        <begin position="188"/>
        <end position="204"/>
    </location>
</feature>
<comment type="caution">
    <text evidence="16">The sequence shown here is derived from an EMBL/GenBank/DDBJ whole genome shotgun (WGS) entry which is preliminary data.</text>
</comment>
<evidence type="ECO:0000256" key="14">
    <source>
        <dbReference type="SAM" id="MobiDB-lite"/>
    </source>
</evidence>
<dbReference type="EMBL" id="JARKHS020033532">
    <property type="protein sequence ID" value="KAK8758982.1"/>
    <property type="molecule type" value="Genomic_DNA"/>
</dbReference>
<keyword evidence="11" id="KW-0325">Glycoprotein</keyword>
<keyword evidence="3" id="KW-0813">Transport</keyword>
<feature type="compositionally biased region" description="Low complexity" evidence="14">
    <location>
        <begin position="497"/>
        <end position="513"/>
    </location>
</feature>
<evidence type="ECO:0000256" key="15">
    <source>
        <dbReference type="SAM" id="Phobius"/>
    </source>
</evidence>
<evidence type="ECO:0000256" key="7">
    <source>
        <dbReference type="ARBA" id="ARBA00022989"/>
    </source>
</evidence>
<keyword evidence="10 15" id="KW-0472">Membrane</keyword>
<feature type="compositionally biased region" description="Basic and acidic residues" evidence="14">
    <location>
        <begin position="614"/>
        <end position="635"/>
    </location>
</feature>
<feature type="compositionally biased region" description="Low complexity" evidence="14">
    <location>
        <begin position="432"/>
        <end position="441"/>
    </location>
</feature>
<evidence type="ECO:0000256" key="2">
    <source>
        <dbReference type="ARBA" id="ARBA00006434"/>
    </source>
</evidence>
<dbReference type="GO" id="GO:0005886">
    <property type="term" value="C:plasma membrane"/>
    <property type="evidence" value="ECO:0007669"/>
    <property type="project" value="TreeGrafter"/>
</dbReference>
<keyword evidence="7 15" id="KW-1133">Transmembrane helix</keyword>
<keyword evidence="9" id="KW-0406">Ion transport</keyword>
<keyword evidence="5" id="KW-0769">Symport</keyword>
<evidence type="ECO:0000313" key="16">
    <source>
        <dbReference type="EMBL" id="KAK8758982.1"/>
    </source>
</evidence>
<keyword evidence="8" id="KW-0915">Sodium</keyword>
<dbReference type="GO" id="GO:0008292">
    <property type="term" value="P:acetylcholine biosynthetic process"/>
    <property type="evidence" value="ECO:0007669"/>
    <property type="project" value="TreeGrafter"/>
</dbReference>
<dbReference type="Gene3D" id="1.20.1730.10">
    <property type="entry name" value="Sodium/glucose cotransporter"/>
    <property type="match status" value="1"/>
</dbReference>
<proteinExistence type="inferred from homology"/>
<evidence type="ECO:0000256" key="1">
    <source>
        <dbReference type="ARBA" id="ARBA00004141"/>
    </source>
</evidence>
<keyword evidence="17" id="KW-1185">Reference proteome</keyword>
<evidence type="ECO:0000256" key="3">
    <source>
        <dbReference type="ARBA" id="ARBA00022448"/>
    </source>
</evidence>
<evidence type="ECO:0000256" key="8">
    <source>
        <dbReference type="ARBA" id="ARBA00023053"/>
    </source>
</evidence>
<evidence type="ECO:0000256" key="6">
    <source>
        <dbReference type="ARBA" id="ARBA00022979"/>
    </source>
</evidence>
<evidence type="ECO:0000256" key="4">
    <source>
        <dbReference type="ARBA" id="ARBA00022692"/>
    </source>
</evidence>
<dbReference type="PANTHER" id="PTHR45897:SF4">
    <property type="entry name" value="HIGH-AFFINITY CHOLINE TRANSPORTER 1"/>
    <property type="match status" value="1"/>
</dbReference>
<evidence type="ECO:0000313" key="17">
    <source>
        <dbReference type="Proteomes" id="UP001321473"/>
    </source>
</evidence>
<dbReference type="Proteomes" id="UP001321473">
    <property type="component" value="Unassembled WGS sequence"/>
</dbReference>
<reference evidence="16 17" key="1">
    <citation type="journal article" date="2023" name="Arcadia Sci">
        <title>De novo assembly of a long-read Amblyomma americanum tick genome.</title>
        <authorList>
            <person name="Chou S."/>
            <person name="Poskanzer K.E."/>
            <person name="Rollins M."/>
            <person name="Thuy-Boun P.S."/>
        </authorList>
    </citation>
    <scope>NUCLEOTIDE SEQUENCE [LARGE SCALE GENOMIC DNA]</scope>
    <source>
        <strain evidence="16">F_SG_1</strain>
        <tissue evidence="16">Salivary glands</tissue>
    </source>
</reference>
<evidence type="ECO:0000256" key="5">
    <source>
        <dbReference type="ARBA" id="ARBA00022847"/>
    </source>
</evidence>
<feature type="compositionally biased region" description="Basic and acidic residues" evidence="14">
    <location>
        <begin position="659"/>
        <end position="668"/>
    </location>
</feature>
<organism evidence="16 17">
    <name type="scientific">Amblyomma americanum</name>
    <name type="common">Lone star tick</name>
    <dbReference type="NCBI Taxonomy" id="6943"/>
    <lineage>
        <taxon>Eukaryota</taxon>
        <taxon>Metazoa</taxon>
        <taxon>Ecdysozoa</taxon>
        <taxon>Arthropoda</taxon>
        <taxon>Chelicerata</taxon>
        <taxon>Arachnida</taxon>
        <taxon>Acari</taxon>
        <taxon>Parasitiformes</taxon>
        <taxon>Ixodida</taxon>
        <taxon>Ixodoidea</taxon>
        <taxon>Ixodidae</taxon>
        <taxon>Amblyomminae</taxon>
        <taxon>Amblyomma</taxon>
    </lineage>
</organism>
<feature type="region of interest" description="Disordered" evidence="14">
    <location>
        <begin position="318"/>
        <end position="675"/>
    </location>
</feature>
<name>A0AAQ4D942_AMBAM</name>
<keyword evidence="4 15" id="KW-0812">Transmembrane</keyword>
<feature type="transmembrane region" description="Helical" evidence="15">
    <location>
        <begin position="210"/>
        <end position="227"/>
    </location>
</feature>
<comment type="similarity">
    <text evidence="2 13">Belongs to the sodium:solute symporter (SSF) (TC 2.A.21) family.</text>
</comment>
<protein>
    <submittedName>
        <fullName evidence="16">Uncharacterized protein</fullName>
    </submittedName>
</protein>
<evidence type="ECO:0000256" key="10">
    <source>
        <dbReference type="ARBA" id="ARBA00023136"/>
    </source>
</evidence>
<feature type="transmembrane region" description="Helical" evidence="15">
    <location>
        <begin position="157"/>
        <end position="176"/>
    </location>
</feature>
<feature type="compositionally biased region" description="Basic and acidic residues" evidence="14">
    <location>
        <begin position="417"/>
        <end position="427"/>
    </location>
</feature>
<dbReference type="Pfam" id="PF00474">
    <property type="entry name" value="SSF"/>
    <property type="match status" value="1"/>
</dbReference>
<feature type="transmembrane region" description="Helical" evidence="15">
    <location>
        <begin position="72"/>
        <end position="98"/>
    </location>
</feature>
<dbReference type="InterPro" id="IPR052244">
    <property type="entry name" value="Choline_transporter"/>
</dbReference>
<feature type="compositionally biased region" description="Low complexity" evidence="14">
    <location>
        <begin position="356"/>
        <end position="369"/>
    </location>
</feature>
<evidence type="ECO:0000256" key="9">
    <source>
        <dbReference type="ARBA" id="ARBA00023065"/>
    </source>
</evidence>
<feature type="compositionally biased region" description="Low complexity" evidence="14">
    <location>
        <begin position="465"/>
        <end position="475"/>
    </location>
</feature>
<keyword evidence="6" id="KW-0530">Neurotransmitter biosynthesis</keyword>
<evidence type="ECO:0000256" key="12">
    <source>
        <dbReference type="ARBA" id="ARBA00023201"/>
    </source>
</evidence>